<dbReference type="EMBL" id="VSSQ01052466">
    <property type="protein sequence ID" value="MPN06549.1"/>
    <property type="molecule type" value="Genomic_DNA"/>
</dbReference>
<protein>
    <submittedName>
        <fullName evidence="1">Uncharacterized protein</fullName>
    </submittedName>
</protein>
<gene>
    <name evidence="1" type="ORF">SDC9_153805</name>
</gene>
<evidence type="ECO:0000313" key="1">
    <source>
        <dbReference type="EMBL" id="MPN06549.1"/>
    </source>
</evidence>
<sequence>MKTYYIGAYIKCFIYYIRNKYFEMKAKDYAKLTSNINYQSNCFLNYFKELKIILKDIKEILIKEESI</sequence>
<proteinExistence type="predicted"/>
<comment type="caution">
    <text evidence="1">The sequence shown here is derived from an EMBL/GenBank/DDBJ whole genome shotgun (WGS) entry which is preliminary data.</text>
</comment>
<name>A0A645EZD4_9ZZZZ</name>
<accession>A0A645EZD4</accession>
<dbReference type="AlphaFoldDB" id="A0A645EZD4"/>
<organism evidence="1">
    <name type="scientific">bioreactor metagenome</name>
    <dbReference type="NCBI Taxonomy" id="1076179"/>
    <lineage>
        <taxon>unclassified sequences</taxon>
        <taxon>metagenomes</taxon>
        <taxon>ecological metagenomes</taxon>
    </lineage>
</organism>
<reference evidence="1" key="1">
    <citation type="submission" date="2019-08" db="EMBL/GenBank/DDBJ databases">
        <authorList>
            <person name="Kucharzyk K."/>
            <person name="Murdoch R.W."/>
            <person name="Higgins S."/>
            <person name="Loffler F."/>
        </authorList>
    </citation>
    <scope>NUCLEOTIDE SEQUENCE</scope>
</reference>